<gene>
    <name evidence="1" type="ORF">B7H23_12945</name>
</gene>
<keyword evidence="2" id="KW-1185">Reference proteome</keyword>
<evidence type="ECO:0000313" key="1">
    <source>
        <dbReference type="EMBL" id="OXS99106.1"/>
    </source>
</evidence>
<dbReference type="EMBL" id="NBYO01000003">
    <property type="protein sequence ID" value="OXS99106.1"/>
    <property type="molecule type" value="Genomic_DNA"/>
</dbReference>
<dbReference type="AlphaFoldDB" id="A0A231UTA2"/>
<protein>
    <submittedName>
        <fullName evidence="1">Uncharacterized protein</fullName>
    </submittedName>
</protein>
<sequence>MTTEDQMNDRQMMKETLFKLLPGGEVSFAYEIVNDAFPPGSEDLDARQRICEFADQLGCDVFFDQEPLTFKKRPDPA</sequence>
<reference evidence="2" key="1">
    <citation type="journal article" date="2017" name="Int. J. Syst. Evol. Microbiol.">
        <title>Notoacmeibacter marinus gen. nov., sp. nov., isolated from the gut of a limpet and proposal of Notoacmeibacteraceae fam. nov. in the order Rhizobiales of the class Alphaproteobacteria.</title>
        <authorList>
            <person name="Huang Z."/>
            <person name="Guo F."/>
            <person name="Lai Q."/>
        </authorList>
    </citation>
    <scope>NUCLEOTIDE SEQUENCE [LARGE SCALE GENOMIC DNA]</scope>
    <source>
        <strain evidence="2">XMTR2A4</strain>
    </source>
</reference>
<name>A0A231UTA2_9HYPH</name>
<organism evidence="1 2">
    <name type="scientific">Notoacmeibacter marinus</name>
    <dbReference type="NCBI Taxonomy" id="1876515"/>
    <lineage>
        <taxon>Bacteria</taxon>
        <taxon>Pseudomonadati</taxon>
        <taxon>Pseudomonadota</taxon>
        <taxon>Alphaproteobacteria</taxon>
        <taxon>Hyphomicrobiales</taxon>
        <taxon>Notoacmeibacteraceae</taxon>
        <taxon>Notoacmeibacter</taxon>
    </lineage>
</organism>
<evidence type="ECO:0000313" key="2">
    <source>
        <dbReference type="Proteomes" id="UP000215405"/>
    </source>
</evidence>
<accession>A0A231UTA2</accession>
<comment type="caution">
    <text evidence="1">The sequence shown here is derived from an EMBL/GenBank/DDBJ whole genome shotgun (WGS) entry which is preliminary data.</text>
</comment>
<dbReference type="Proteomes" id="UP000215405">
    <property type="component" value="Unassembled WGS sequence"/>
</dbReference>
<proteinExistence type="predicted"/>